<dbReference type="Proteomes" id="UP000273022">
    <property type="component" value="Unassembled WGS sequence"/>
</dbReference>
<keyword evidence="12" id="KW-1185">Reference proteome</keyword>
<evidence type="ECO:0000256" key="6">
    <source>
        <dbReference type="ARBA" id="ARBA00023139"/>
    </source>
</evidence>
<evidence type="ECO:0000256" key="3">
    <source>
        <dbReference type="ARBA" id="ARBA00022737"/>
    </source>
</evidence>
<comment type="subcellular location">
    <subcellularLocation>
        <location evidence="8">Cell membrane</location>
    </subcellularLocation>
</comment>
<dbReference type="SMART" id="SM00028">
    <property type="entry name" value="TPR"/>
    <property type="match status" value="4"/>
</dbReference>
<dbReference type="AlphaFoldDB" id="A0A3A6SVX4"/>
<comment type="caution">
    <text evidence="11">The sequence shown here is derived from an EMBL/GenBank/DDBJ whole genome shotgun (WGS) entry which is preliminary data.</text>
</comment>
<keyword evidence="6" id="KW-0564">Palmitate</keyword>
<keyword evidence="4 9" id="KW-0802">TPR repeat</keyword>
<keyword evidence="7 11" id="KW-0449">Lipoprotein</keyword>
<evidence type="ECO:0000313" key="11">
    <source>
        <dbReference type="EMBL" id="RJY00349.1"/>
    </source>
</evidence>
<reference evidence="11 12" key="1">
    <citation type="submission" date="2018-09" db="EMBL/GenBank/DDBJ databases">
        <title>Phylogeny of the Shewanellaceae, and recommendation for two new genera, Pseudoshewanella and Parashewanella.</title>
        <authorList>
            <person name="Wang G."/>
        </authorList>
    </citation>
    <scope>NUCLEOTIDE SEQUENCE [LARGE SCALE GENOMIC DNA]</scope>
    <source>
        <strain evidence="11 12">KCTC 22492</strain>
    </source>
</reference>
<dbReference type="PANTHER" id="PTHR44858:SF1">
    <property type="entry name" value="UDP-N-ACETYLGLUCOSAMINE--PEPTIDE N-ACETYLGLUCOSAMINYLTRANSFERASE SPINDLY-RELATED"/>
    <property type="match status" value="1"/>
</dbReference>
<protein>
    <recommendedName>
        <fullName evidence="8">Lipoprotein NlpI</fullName>
    </recommendedName>
</protein>
<keyword evidence="5 8" id="KW-0472">Membrane</keyword>
<dbReference type="PANTHER" id="PTHR44858">
    <property type="entry name" value="TETRATRICOPEPTIDE REPEAT PROTEIN 6"/>
    <property type="match status" value="1"/>
</dbReference>
<dbReference type="PIRSF" id="PIRSF004654">
    <property type="entry name" value="NlpI"/>
    <property type="match status" value="1"/>
</dbReference>
<evidence type="ECO:0000256" key="5">
    <source>
        <dbReference type="ARBA" id="ARBA00023136"/>
    </source>
</evidence>
<dbReference type="NCBIfam" id="NF008391">
    <property type="entry name" value="PRK11189.1"/>
    <property type="match status" value="1"/>
</dbReference>
<dbReference type="InterPro" id="IPR013105">
    <property type="entry name" value="TPR_2"/>
</dbReference>
<feature type="chain" id="PRO_5017449068" description="Lipoprotein NlpI" evidence="10">
    <location>
        <begin position="24"/>
        <end position="289"/>
    </location>
</feature>
<keyword evidence="2 10" id="KW-0732">Signal</keyword>
<evidence type="ECO:0000256" key="8">
    <source>
        <dbReference type="PIRNR" id="PIRNR004654"/>
    </source>
</evidence>
<evidence type="ECO:0000256" key="1">
    <source>
        <dbReference type="ARBA" id="ARBA00022475"/>
    </source>
</evidence>
<dbReference type="OrthoDB" id="509324at2"/>
<gene>
    <name evidence="11" type="primary">nlpI</name>
    <name evidence="11" type="ORF">D5R81_20135</name>
</gene>
<comment type="function">
    <text evidence="8">May be involved in cell division.</text>
</comment>
<dbReference type="PROSITE" id="PS50293">
    <property type="entry name" value="TPR_REGION"/>
    <property type="match status" value="1"/>
</dbReference>
<dbReference type="PROSITE" id="PS51257">
    <property type="entry name" value="PROKAR_LIPOPROTEIN"/>
    <property type="match status" value="1"/>
</dbReference>
<dbReference type="GO" id="GO:0005886">
    <property type="term" value="C:plasma membrane"/>
    <property type="evidence" value="ECO:0007669"/>
    <property type="project" value="UniProtKB-SubCell"/>
</dbReference>
<dbReference type="InterPro" id="IPR023605">
    <property type="entry name" value="Lipoprotein_NlpI"/>
</dbReference>
<dbReference type="PROSITE" id="PS50005">
    <property type="entry name" value="TPR"/>
    <property type="match status" value="1"/>
</dbReference>
<dbReference type="EMBL" id="QYYH01000291">
    <property type="protein sequence ID" value="RJY00349.1"/>
    <property type="molecule type" value="Genomic_DNA"/>
</dbReference>
<comment type="subunit">
    <text evidence="8">Homodimer.</text>
</comment>
<dbReference type="Gene3D" id="1.25.40.10">
    <property type="entry name" value="Tetratricopeptide repeat domain"/>
    <property type="match status" value="1"/>
</dbReference>
<evidence type="ECO:0000256" key="10">
    <source>
        <dbReference type="SAM" id="SignalP"/>
    </source>
</evidence>
<feature type="signal peptide" evidence="10">
    <location>
        <begin position="1"/>
        <end position="23"/>
    </location>
</feature>
<evidence type="ECO:0000313" key="12">
    <source>
        <dbReference type="Proteomes" id="UP000273022"/>
    </source>
</evidence>
<proteinExistence type="predicted"/>
<dbReference type="InterPro" id="IPR011990">
    <property type="entry name" value="TPR-like_helical_dom_sf"/>
</dbReference>
<organism evidence="11 12">
    <name type="scientific">Parashewanella spongiae</name>
    <dbReference type="NCBI Taxonomy" id="342950"/>
    <lineage>
        <taxon>Bacteria</taxon>
        <taxon>Pseudomonadati</taxon>
        <taxon>Pseudomonadota</taxon>
        <taxon>Gammaproteobacteria</taxon>
        <taxon>Alteromonadales</taxon>
        <taxon>Shewanellaceae</taxon>
        <taxon>Parashewanella</taxon>
    </lineage>
</organism>
<keyword evidence="1 8" id="KW-1003">Cell membrane</keyword>
<accession>A0A3A6SVX4</accession>
<dbReference type="SUPFAM" id="SSF48452">
    <property type="entry name" value="TPR-like"/>
    <property type="match status" value="1"/>
</dbReference>
<evidence type="ECO:0000256" key="9">
    <source>
        <dbReference type="PROSITE-ProRule" id="PRU00339"/>
    </source>
</evidence>
<dbReference type="InterPro" id="IPR019734">
    <property type="entry name" value="TPR_rpt"/>
</dbReference>
<dbReference type="InterPro" id="IPR050498">
    <property type="entry name" value="Ycf3"/>
</dbReference>
<evidence type="ECO:0000256" key="2">
    <source>
        <dbReference type="ARBA" id="ARBA00022729"/>
    </source>
</evidence>
<name>A0A3A6SVX4_9GAMM</name>
<dbReference type="Pfam" id="PF07719">
    <property type="entry name" value="TPR_2"/>
    <property type="match status" value="1"/>
</dbReference>
<evidence type="ECO:0000256" key="7">
    <source>
        <dbReference type="ARBA" id="ARBA00023288"/>
    </source>
</evidence>
<dbReference type="GO" id="GO:0046813">
    <property type="term" value="P:receptor-mediated virion attachment to host cell"/>
    <property type="evidence" value="ECO:0007669"/>
    <property type="project" value="TreeGrafter"/>
</dbReference>
<sequence>MKRNLHVLLAVLGMNLLVGCVSTNNTTALLIEPALPEQKAEINIARLNEILTTVKLTQEQKARFHYERGVSYDKVGLRLLARYDFQQALKLEPTLADAYNFLGIYYTQEGNFNNAYEAFDAVLELAPNYDYAHLNRGISLYYGGRNDLAFTDLKTFYEANPKDGYRSLWLYIVQREQDADAASIELKKHRQTLNDDEWSTSIVDYYLGDISEYQLLEHAKLNIDIEGVPAEKVYAEHLCEAYFYMAKQAALNGNKAKAAQWLKLTLATEVHYFVEYRYAGIELINLERE</sequence>
<evidence type="ECO:0000256" key="4">
    <source>
        <dbReference type="ARBA" id="ARBA00022803"/>
    </source>
</evidence>
<dbReference type="GO" id="GO:0009279">
    <property type="term" value="C:cell outer membrane"/>
    <property type="evidence" value="ECO:0007669"/>
    <property type="project" value="TreeGrafter"/>
</dbReference>
<feature type="repeat" description="TPR" evidence="9">
    <location>
        <begin position="96"/>
        <end position="129"/>
    </location>
</feature>
<keyword evidence="3" id="KW-0677">Repeat</keyword>